<gene>
    <name evidence="3" type="ORF">M9Y10_017988</name>
    <name evidence="2" type="ORF">M9Y10_025859</name>
</gene>
<feature type="coiled-coil region" evidence="1">
    <location>
        <begin position="239"/>
        <end position="266"/>
    </location>
</feature>
<dbReference type="Gene3D" id="1.25.40.420">
    <property type="match status" value="1"/>
</dbReference>
<dbReference type="InterPro" id="IPR008979">
    <property type="entry name" value="Galactose-bd-like_sf"/>
</dbReference>
<reference evidence="2 4" key="1">
    <citation type="submission" date="2024-04" db="EMBL/GenBank/DDBJ databases">
        <title>Tritrichomonas musculus Genome.</title>
        <authorList>
            <person name="Alves-Ferreira E."/>
            <person name="Grigg M."/>
            <person name="Lorenzi H."/>
            <person name="Galac M."/>
        </authorList>
    </citation>
    <scope>NUCLEOTIDE SEQUENCE [LARGE SCALE GENOMIC DNA]</scope>
    <source>
        <strain evidence="2 4">EAF2021</strain>
    </source>
</reference>
<evidence type="ECO:0008006" key="5">
    <source>
        <dbReference type="Google" id="ProtNLM"/>
    </source>
</evidence>
<dbReference type="EMBL" id="JAPFFF010000329">
    <property type="protein sequence ID" value="KAK8834737.1"/>
    <property type="molecule type" value="Genomic_DNA"/>
</dbReference>
<accession>A0ABR2GMT8</accession>
<name>A0ABR2GMT8_9EUKA</name>
<keyword evidence="1" id="KW-0175">Coiled coil</keyword>
<dbReference type="EMBL" id="JAPFFF010000023">
    <property type="protein sequence ID" value="KAK8852990.1"/>
    <property type="molecule type" value="Genomic_DNA"/>
</dbReference>
<proteinExistence type="predicted"/>
<evidence type="ECO:0000313" key="2">
    <source>
        <dbReference type="EMBL" id="KAK8834737.1"/>
    </source>
</evidence>
<evidence type="ECO:0000313" key="3">
    <source>
        <dbReference type="EMBL" id="KAK8852990.1"/>
    </source>
</evidence>
<dbReference type="SUPFAM" id="SSF49785">
    <property type="entry name" value="Galactose-binding domain-like"/>
    <property type="match status" value="1"/>
</dbReference>
<dbReference type="Proteomes" id="UP001470230">
    <property type="component" value="Unassembled WGS sequence"/>
</dbReference>
<organism evidence="2 4">
    <name type="scientific">Tritrichomonas musculus</name>
    <dbReference type="NCBI Taxonomy" id="1915356"/>
    <lineage>
        <taxon>Eukaryota</taxon>
        <taxon>Metamonada</taxon>
        <taxon>Parabasalia</taxon>
        <taxon>Tritrichomonadida</taxon>
        <taxon>Tritrichomonadidae</taxon>
        <taxon>Tritrichomonas</taxon>
    </lineage>
</organism>
<sequence length="437" mass="51526">MSLKRQVYLKPSSIFTVPLQTYAKDFLFVVNGEEFRTSRIISDILSPVICKIHSNDPTFDTFIINTQNQGNFSHILELTNFKTTDLLEEEIPFISEVIKILGNKSIECQYENDTTEITLDNVLHLLQLQEKYGNFYCNHISREIEFASLHFHELCESQGEEMKNLSVDTLMLILKNDQLKLKNEDQLLKFINKLYSNDVNYSILYETVLYTNVSSEEMIEFVSLFDASEMSYETWKGLSKRLCQEIDKKEEILDTLNNDKNRYIEVGKLFEYTEDKVFKGIFNYFQTETNGQIEKEIDFTSSSVYNSRYPSKNVALFDNKNSLFISQDVAGSWICFDFKDHRVTPTHYTMRSYHWDENNWHPRNWVVEGSCDNSKWEIIDDEKECSLVRGNSLVHTFKMNQPKSEKFKYIRLRATGPNWYNNNYFAFESLELYGWVI</sequence>
<protein>
    <recommendedName>
        <fullName evidence="5">F5/8 type C domain-containing protein</fullName>
    </recommendedName>
</protein>
<evidence type="ECO:0000256" key="1">
    <source>
        <dbReference type="SAM" id="Coils"/>
    </source>
</evidence>
<comment type="caution">
    <text evidence="2">The sequence shown here is derived from an EMBL/GenBank/DDBJ whole genome shotgun (WGS) entry which is preliminary data.</text>
</comment>
<dbReference type="Gene3D" id="2.60.120.260">
    <property type="entry name" value="Galactose-binding domain-like"/>
    <property type="match status" value="1"/>
</dbReference>
<keyword evidence="4" id="KW-1185">Reference proteome</keyword>
<evidence type="ECO:0000313" key="4">
    <source>
        <dbReference type="Proteomes" id="UP001470230"/>
    </source>
</evidence>